<evidence type="ECO:0000313" key="3">
    <source>
        <dbReference type="Proteomes" id="UP000264006"/>
    </source>
</evidence>
<evidence type="ECO:0000256" key="1">
    <source>
        <dbReference type="SAM" id="SignalP"/>
    </source>
</evidence>
<reference evidence="2 3" key="1">
    <citation type="submission" date="2018-09" db="EMBL/GenBank/DDBJ databases">
        <title>Complete genome sequence of Euzebya sp. DY32-46 isolated from seawater of Pacific Ocean.</title>
        <authorList>
            <person name="Xu L."/>
            <person name="Wu Y.-H."/>
            <person name="Xu X.-W."/>
        </authorList>
    </citation>
    <scope>NUCLEOTIDE SEQUENCE [LARGE SCALE GENOMIC DNA]</scope>
    <source>
        <strain evidence="2 3">DY32-46</strain>
    </source>
</reference>
<keyword evidence="3" id="KW-1185">Reference proteome</keyword>
<dbReference type="KEGG" id="euz:DVS28_a1902"/>
<dbReference type="PANTHER" id="PTHR30032">
    <property type="entry name" value="N-ACETYLMURAMOYL-L-ALANINE AMIDASE-RELATED"/>
    <property type="match status" value="1"/>
</dbReference>
<dbReference type="RefSeq" id="WP_114591208.1">
    <property type="nucleotide sequence ID" value="NZ_CP031165.1"/>
</dbReference>
<dbReference type="Pfam" id="PF04122">
    <property type="entry name" value="CW_binding_2"/>
    <property type="match status" value="3"/>
</dbReference>
<dbReference type="OrthoDB" id="7056364at2"/>
<protein>
    <submittedName>
        <fullName evidence="2">Glycerophosphoryl diester phosphodiesterase</fullName>
    </submittedName>
</protein>
<accession>A0A346XWJ0</accession>
<organism evidence="2 3">
    <name type="scientific">Euzebya pacifica</name>
    <dbReference type="NCBI Taxonomy" id="1608957"/>
    <lineage>
        <taxon>Bacteria</taxon>
        <taxon>Bacillati</taxon>
        <taxon>Actinomycetota</taxon>
        <taxon>Nitriliruptoria</taxon>
        <taxon>Euzebyales</taxon>
    </lineage>
</organism>
<dbReference type="InterPro" id="IPR008969">
    <property type="entry name" value="CarboxyPept-like_regulatory"/>
</dbReference>
<feature type="chain" id="PRO_5038839281" evidence="1">
    <location>
        <begin position="30"/>
        <end position="795"/>
    </location>
</feature>
<sequence>MNVRRRWAAIVLSALCLVFGLVVPASAQASITSTGPLTTITTTPDLNCAVNHVDDTAGEFYANTACGTFVALNGTLYGPASIPAGSALGSYTPYTSAGQTSGGGGNVNDPYRITTTVTLGDSGVSLTQVDTYVTGQASFRTDITLTNNGPSSVSGYVYRAADCYLANSDSGFGSVGGDGRIGCTNETRAEEFVPITGGSTYFEGGYSETWSMVATQQALPNTCRCDERIDNGMALAWNVTAVSGGSQVTVSTATSFGTSTTTTDQVEVVQASTGISTNAQGQVTFNVSRPSTRDLTITIRPTVVPGCDILSVTIFHNGLSYPASDPEGDGTWTATIPRSQLAEADITYSVTDTCGTRTGSVGRVTFYDPSGVITDASTGAVIPDATVTLHNVPGWTAQTASNTGPQTCETVDTRGPGGWTQPAPASDGVVAAVSSGTFTPDVNPQQTDLDGRYGWDVVTGCWYVTVAATGYAALTSPVVGVPPEVTDLDLALTPTGGTTASGVTRLAGAERIATANAISQDLWAAGSADVVLLARHDNFPDSLAGGPLAVAAGGPLLLTPSSGLFVTTAQEIMRVLPSGGHVLLLGGVAALSEDVAFDLMDLGYTVSRADGATRYETAVMVAQMTASSPSTIFIADGNTFGDALVASSVVPAMGNATVVLTAGTTLPASVADYLDANNGASWFTIGQAATAALGNEDASFVGVDVPDTSRQVAEAFYPQPTGFAIASSENFPDALAGSAHAGRLLIPLLLSPTSGMTSSVLGYLQANAPFQTAYLYGGTAALSDQVAQQAANVVG</sequence>
<dbReference type="InterPro" id="IPR051922">
    <property type="entry name" value="Bact_Sporulation_Assoc"/>
</dbReference>
<name>A0A346XWJ0_9ACTN</name>
<feature type="signal peptide" evidence="1">
    <location>
        <begin position="1"/>
        <end position="29"/>
    </location>
</feature>
<dbReference type="PANTHER" id="PTHR30032:SF8">
    <property type="entry name" value="GERMINATION-SPECIFIC N-ACETYLMURAMOYL-L-ALANINE AMIDASE"/>
    <property type="match status" value="1"/>
</dbReference>
<proteinExistence type="predicted"/>
<dbReference type="EMBL" id="CP031165">
    <property type="protein sequence ID" value="AXV06587.1"/>
    <property type="molecule type" value="Genomic_DNA"/>
</dbReference>
<dbReference type="Proteomes" id="UP000264006">
    <property type="component" value="Chromosome"/>
</dbReference>
<dbReference type="AlphaFoldDB" id="A0A346XWJ0"/>
<keyword evidence="1" id="KW-0732">Signal</keyword>
<dbReference type="InterPro" id="IPR007253">
    <property type="entry name" value="Cell_wall-bd_2"/>
</dbReference>
<evidence type="ECO:0000313" key="2">
    <source>
        <dbReference type="EMBL" id="AXV06587.1"/>
    </source>
</evidence>
<gene>
    <name evidence="2" type="ORF">DVS28_a1902</name>
</gene>
<dbReference type="SUPFAM" id="SSF49464">
    <property type="entry name" value="Carboxypeptidase regulatory domain-like"/>
    <property type="match status" value="1"/>
</dbReference>
<dbReference type="Gene3D" id="2.60.40.1120">
    <property type="entry name" value="Carboxypeptidase-like, regulatory domain"/>
    <property type="match status" value="1"/>
</dbReference>